<protein>
    <recommendedName>
        <fullName evidence="9">TRAP transporter small permease protein</fullName>
    </recommendedName>
</protein>
<feature type="transmembrane region" description="Helical" evidence="9">
    <location>
        <begin position="93"/>
        <end position="112"/>
    </location>
</feature>
<comment type="function">
    <text evidence="9">Part of the tripartite ATP-independent periplasmic (TRAP) transport system.</text>
</comment>
<organism evidence="11 12">
    <name type="scientific">Guyparkeria halophila</name>
    <dbReference type="NCBI Taxonomy" id="47960"/>
    <lineage>
        <taxon>Bacteria</taxon>
        <taxon>Pseudomonadati</taxon>
        <taxon>Pseudomonadota</taxon>
        <taxon>Gammaproteobacteria</taxon>
        <taxon>Chromatiales</taxon>
        <taxon>Thioalkalibacteraceae</taxon>
        <taxon>Guyparkeria</taxon>
    </lineage>
</organism>
<proteinExistence type="inferred from homology"/>
<evidence type="ECO:0000256" key="8">
    <source>
        <dbReference type="ARBA" id="ARBA00038436"/>
    </source>
</evidence>
<dbReference type="EMBL" id="CP140153">
    <property type="protein sequence ID" value="WQH15838.1"/>
    <property type="molecule type" value="Genomic_DNA"/>
</dbReference>
<dbReference type="PANTHER" id="PTHR35011:SF4">
    <property type="entry name" value="SLL1102 PROTEIN"/>
    <property type="match status" value="1"/>
</dbReference>
<evidence type="ECO:0000256" key="9">
    <source>
        <dbReference type="RuleBase" id="RU369079"/>
    </source>
</evidence>
<evidence type="ECO:0000256" key="4">
    <source>
        <dbReference type="ARBA" id="ARBA00022519"/>
    </source>
</evidence>
<keyword evidence="4 9" id="KW-0997">Cell inner membrane</keyword>
<name>A0ABZ0YUJ1_9GAMM</name>
<dbReference type="InterPro" id="IPR055348">
    <property type="entry name" value="DctQ"/>
</dbReference>
<feature type="transmembrane region" description="Helical" evidence="9">
    <location>
        <begin position="138"/>
        <end position="160"/>
    </location>
</feature>
<dbReference type="RefSeq" id="WP_322520861.1">
    <property type="nucleotide sequence ID" value="NZ_CP140153.1"/>
</dbReference>
<gene>
    <name evidence="11" type="ORF">SR882_08730</name>
</gene>
<keyword evidence="2 9" id="KW-0813">Transport</keyword>
<keyword evidence="7 9" id="KW-0472">Membrane</keyword>
<comment type="subunit">
    <text evidence="9">The complex comprises the extracytoplasmic solute receptor protein and the two transmembrane proteins.</text>
</comment>
<comment type="similarity">
    <text evidence="8 9">Belongs to the TRAP transporter small permease family.</text>
</comment>
<evidence type="ECO:0000313" key="11">
    <source>
        <dbReference type="EMBL" id="WQH15838.1"/>
    </source>
</evidence>
<feature type="transmembrane region" description="Helical" evidence="9">
    <location>
        <begin position="22"/>
        <end position="44"/>
    </location>
</feature>
<accession>A0ABZ0YUJ1</accession>
<evidence type="ECO:0000256" key="2">
    <source>
        <dbReference type="ARBA" id="ARBA00022448"/>
    </source>
</evidence>
<dbReference type="PANTHER" id="PTHR35011">
    <property type="entry name" value="2,3-DIKETO-L-GULONATE TRAP TRANSPORTER SMALL PERMEASE PROTEIN YIAM"/>
    <property type="match status" value="1"/>
</dbReference>
<evidence type="ECO:0000256" key="6">
    <source>
        <dbReference type="ARBA" id="ARBA00022989"/>
    </source>
</evidence>
<comment type="subcellular location">
    <subcellularLocation>
        <location evidence="1 9">Cell inner membrane</location>
        <topology evidence="1 9">Multi-pass membrane protein</topology>
    </subcellularLocation>
</comment>
<keyword evidence="5 9" id="KW-0812">Transmembrane</keyword>
<keyword evidence="12" id="KW-1185">Reference proteome</keyword>
<keyword evidence="3" id="KW-1003">Cell membrane</keyword>
<feature type="domain" description="Tripartite ATP-independent periplasmic transporters DctQ component" evidence="10">
    <location>
        <begin position="30"/>
        <end position="161"/>
    </location>
</feature>
<keyword evidence="6 9" id="KW-1133">Transmembrane helix</keyword>
<dbReference type="InterPro" id="IPR007387">
    <property type="entry name" value="TRAP_DctQ"/>
</dbReference>
<evidence type="ECO:0000259" key="10">
    <source>
        <dbReference type="Pfam" id="PF04290"/>
    </source>
</evidence>
<evidence type="ECO:0000256" key="1">
    <source>
        <dbReference type="ARBA" id="ARBA00004429"/>
    </source>
</evidence>
<evidence type="ECO:0000256" key="7">
    <source>
        <dbReference type="ARBA" id="ARBA00023136"/>
    </source>
</evidence>
<evidence type="ECO:0000256" key="5">
    <source>
        <dbReference type="ARBA" id="ARBA00022692"/>
    </source>
</evidence>
<evidence type="ECO:0000313" key="12">
    <source>
        <dbReference type="Proteomes" id="UP001327459"/>
    </source>
</evidence>
<dbReference type="Proteomes" id="UP001327459">
    <property type="component" value="Chromosome"/>
</dbReference>
<evidence type="ECO:0000256" key="3">
    <source>
        <dbReference type="ARBA" id="ARBA00022475"/>
    </source>
</evidence>
<feature type="transmembrane region" description="Helical" evidence="9">
    <location>
        <begin position="56"/>
        <end position="72"/>
    </location>
</feature>
<dbReference type="Pfam" id="PF04290">
    <property type="entry name" value="DctQ"/>
    <property type="match status" value="1"/>
</dbReference>
<reference evidence="11 12" key="1">
    <citation type="submission" date="2023-11" db="EMBL/GenBank/DDBJ databases">
        <title>MicrobeMod: A computational toolkit for identifying prokaryotic methylation and restriction-modification with nanopore sequencing.</title>
        <authorList>
            <person name="Crits-Christoph A."/>
            <person name="Kang S.C."/>
            <person name="Lee H."/>
            <person name="Ostrov N."/>
        </authorList>
    </citation>
    <scope>NUCLEOTIDE SEQUENCE [LARGE SCALE GENOMIC DNA]</scope>
    <source>
        <strain evidence="11 12">ATCC 49870</strain>
    </source>
</reference>
<sequence length="195" mass="21009">MKTAIHELARSLDRGVGLIGRLSAWLTLALVLLVAGNVLFRYVFHVSSVGLQELEWHLLALIAMLGSVYTLQQDEHVRVDVLWQRYPPRLRRAFGALIAALIIVPMALWLGWLSVDYVTKSYGMGEGSPDPGGLSHRYLVKAVIPVGFSLIAIQGVAMALRDGLAVFAPDPDAVLVSGKSSPAPAAPPEQPAASH</sequence>